<reference evidence="2" key="1">
    <citation type="submission" date="2020-03" db="EMBL/GenBank/DDBJ databases">
        <title>The deep terrestrial virosphere.</title>
        <authorList>
            <person name="Holmfeldt K."/>
            <person name="Nilsson E."/>
            <person name="Simone D."/>
            <person name="Lopez-Fernandez M."/>
            <person name="Wu X."/>
            <person name="de Brujin I."/>
            <person name="Lundin D."/>
            <person name="Andersson A."/>
            <person name="Bertilsson S."/>
            <person name="Dopson M."/>
        </authorList>
    </citation>
    <scope>NUCLEOTIDE SEQUENCE</scope>
    <source>
        <strain evidence="2">MM415B05359</strain>
    </source>
</reference>
<organism evidence="2">
    <name type="scientific">viral metagenome</name>
    <dbReference type="NCBI Taxonomy" id="1070528"/>
    <lineage>
        <taxon>unclassified sequences</taxon>
        <taxon>metagenomes</taxon>
        <taxon>organismal metagenomes</taxon>
    </lineage>
</organism>
<feature type="region of interest" description="Disordered" evidence="1">
    <location>
        <begin position="1"/>
        <end position="51"/>
    </location>
</feature>
<dbReference type="AlphaFoldDB" id="A0A6M3LRA6"/>
<sequence>MDPAGDKADRHMDEYGEGLAAPAARDAEPGAHTKEDGPGPGLASHPQIDDGWDEARIAAAEEDELLERRLYEENLGD</sequence>
<feature type="compositionally biased region" description="Basic and acidic residues" evidence="1">
    <location>
        <begin position="1"/>
        <end position="14"/>
    </location>
</feature>
<evidence type="ECO:0000256" key="1">
    <source>
        <dbReference type="SAM" id="MobiDB-lite"/>
    </source>
</evidence>
<evidence type="ECO:0000313" key="2">
    <source>
        <dbReference type="EMBL" id="QJA95491.1"/>
    </source>
</evidence>
<proteinExistence type="predicted"/>
<accession>A0A6M3LRA6</accession>
<dbReference type="EMBL" id="MT143318">
    <property type="protein sequence ID" value="QJA95491.1"/>
    <property type="molecule type" value="Genomic_DNA"/>
</dbReference>
<name>A0A6M3LRA6_9ZZZZ</name>
<gene>
    <name evidence="2" type="ORF">MM415B05359_0011</name>
</gene>
<protein>
    <submittedName>
        <fullName evidence="2">Uncharacterized protein</fullName>
    </submittedName>
</protein>
<feature type="compositionally biased region" description="Basic and acidic residues" evidence="1">
    <location>
        <begin position="25"/>
        <end position="37"/>
    </location>
</feature>